<keyword evidence="4 8" id="KW-1003">Cell membrane</keyword>
<dbReference type="PANTHER" id="PTHR36488">
    <property type="entry name" value="CASP-LIKE PROTEIN 1U1"/>
    <property type="match status" value="1"/>
</dbReference>
<dbReference type="AlphaFoldDB" id="A0A0K9PH26"/>
<comment type="subunit">
    <text evidence="3 8">Homodimer and heterodimers.</text>
</comment>
<dbReference type="GO" id="GO:0005886">
    <property type="term" value="C:plasma membrane"/>
    <property type="evidence" value="ECO:0007669"/>
    <property type="project" value="UniProtKB-SubCell"/>
</dbReference>
<accession>A0A0K9PH26</accession>
<dbReference type="EMBL" id="LFYR01000839">
    <property type="protein sequence ID" value="KMZ68368.1"/>
    <property type="molecule type" value="Genomic_DNA"/>
</dbReference>
<keyword evidence="7 8" id="KW-0472">Membrane</keyword>
<comment type="subcellular location">
    <subcellularLocation>
        <location evidence="1 8">Cell membrane</location>
        <topology evidence="1 8">Multi-pass membrane protein</topology>
    </subcellularLocation>
</comment>
<dbReference type="PANTHER" id="PTHR36488:SF8">
    <property type="entry name" value="CASP-LIKE PROTEIN 1U1"/>
    <property type="match status" value="1"/>
</dbReference>
<evidence type="ECO:0000256" key="3">
    <source>
        <dbReference type="ARBA" id="ARBA00011489"/>
    </source>
</evidence>
<feature type="transmembrane region" description="Helical" evidence="8">
    <location>
        <begin position="183"/>
        <end position="203"/>
    </location>
</feature>
<evidence type="ECO:0000256" key="6">
    <source>
        <dbReference type="ARBA" id="ARBA00022989"/>
    </source>
</evidence>
<dbReference type="STRING" id="29655.A0A0K9PH26"/>
<reference evidence="11" key="1">
    <citation type="journal article" date="2016" name="Nature">
        <title>The genome of the seagrass Zostera marina reveals angiosperm adaptation to the sea.</title>
        <authorList>
            <person name="Olsen J.L."/>
            <person name="Rouze P."/>
            <person name="Verhelst B."/>
            <person name="Lin Y.-C."/>
            <person name="Bayer T."/>
            <person name="Collen J."/>
            <person name="Dattolo E."/>
            <person name="De Paoli E."/>
            <person name="Dittami S."/>
            <person name="Maumus F."/>
            <person name="Michel G."/>
            <person name="Kersting A."/>
            <person name="Lauritano C."/>
            <person name="Lohaus R."/>
            <person name="Toepel M."/>
            <person name="Tonon T."/>
            <person name="Vanneste K."/>
            <person name="Amirebrahimi M."/>
            <person name="Brakel J."/>
            <person name="Bostroem C."/>
            <person name="Chovatia M."/>
            <person name="Grimwood J."/>
            <person name="Jenkins J.W."/>
            <person name="Jueterbock A."/>
            <person name="Mraz A."/>
            <person name="Stam W.T."/>
            <person name="Tice H."/>
            <person name="Bornberg-Bauer E."/>
            <person name="Green P.J."/>
            <person name="Pearson G.A."/>
            <person name="Procaccini G."/>
            <person name="Duarte C.M."/>
            <person name="Schmutz J."/>
            <person name="Reusch T.B.H."/>
            <person name="Van de Peer Y."/>
        </authorList>
    </citation>
    <scope>NUCLEOTIDE SEQUENCE [LARGE SCALE GENOMIC DNA]</scope>
    <source>
        <strain evidence="11">cv. Finnish</strain>
    </source>
</reference>
<comment type="caution">
    <text evidence="10">The sequence shown here is derived from an EMBL/GenBank/DDBJ whole genome shotgun (WGS) entry which is preliminary data.</text>
</comment>
<gene>
    <name evidence="10" type="ORF">ZOSMA_23G00180</name>
</gene>
<keyword evidence="6 8" id="KW-1133">Transmembrane helix</keyword>
<evidence type="ECO:0000259" key="9">
    <source>
        <dbReference type="Pfam" id="PF04535"/>
    </source>
</evidence>
<feature type="transmembrane region" description="Helical" evidence="8">
    <location>
        <begin position="42"/>
        <end position="62"/>
    </location>
</feature>
<feature type="domain" description="Casparian strip membrane protein" evidence="9">
    <location>
        <begin position="39"/>
        <end position="191"/>
    </location>
</feature>
<sequence length="212" mass="23011">MMEKGDDGGVQPVNGGVTVDMSENGITHVKDLAFYENKLWEILLRLLAFIFTFIATIIMSVAKENTTVQIQISTSLDTIPLVIRAKSIYTSAFVYFIVVNAIVCGYSGLSLLLVIANKARGKLIHMVLPIAVSDLVMVGLLYSATGAAVAIGLVGKNGNPHVGWNKICGVFGRFCNLITASNVLSFFAAFFYFAVAVLCVFNLHKRSRRSPL</sequence>
<dbReference type="OMA" id="FCHQVAA"/>
<evidence type="ECO:0000313" key="11">
    <source>
        <dbReference type="Proteomes" id="UP000036987"/>
    </source>
</evidence>
<dbReference type="OrthoDB" id="772477at2759"/>
<evidence type="ECO:0000256" key="8">
    <source>
        <dbReference type="RuleBase" id="RU361233"/>
    </source>
</evidence>
<dbReference type="Pfam" id="PF04535">
    <property type="entry name" value="CASP_dom"/>
    <property type="match status" value="1"/>
</dbReference>
<dbReference type="InterPro" id="IPR006702">
    <property type="entry name" value="CASP_dom"/>
</dbReference>
<evidence type="ECO:0000256" key="7">
    <source>
        <dbReference type="ARBA" id="ARBA00023136"/>
    </source>
</evidence>
<evidence type="ECO:0000256" key="2">
    <source>
        <dbReference type="ARBA" id="ARBA00007651"/>
    </source>
</evidence>
<dbReference type="InterPro" id="IPR044173">
    <property type="entry name" value="CASPL"/>
</dbReference>
<organism evidence="10 11">
    <name type="scientific">Zostera marina</name>
    <name type="common">Eelgrass</name>
    <dbReference type="NCBI Taxonomy" id="29655"/>
    <lineage>
        <taxon>Eukaryota</taxon>
        <taxon>Viridiplantae</taxon>
        <taxon>Streptophyta</taxon>
        <taxon>Embryophyta</taxon>
        <taxon>Tracheophyta</taxon>
        <taxon>Spermatophyta</taxon>
        <taxon>Magnoliopsida</taxon>
        <taxon>Liliopsida</taxon>
        <taxon>Zosteraceae</taxon>
        <taxon>Zostera</taxon>
    </lineage>
</organism>
<dbReference type="InterPro" id="IPR006459">
    <property type="entry name" value="CASP/CASPL"/>
</dbReference>
<comment type="similarity">
    <text evidence="2 8">Belongs to the Casparian strip membrane proteins (CASP) family.</text>
</comment>
<protein>
    <recommendedName>
        <fullName evidence="8">CASP-like protein</fullName>
    </recommendedName>
</protein>
<evidence type="ECO:0000256" key="4">
    <source>
        <dbReference type="ARBA" id="ARBA00022475"/>
    </source>
</evidence>
<evidence type="ECO:0000256" key="5">
    <source>
        <dbReference type="ARBA" id="ARBA00022692"/>
    </source>
</evidence>
<proteinExistence type="inferred from homology"/>
<feature type="transmembrane region" description="Helical" evidence="8">
    <location>
        <begin position="92"/>
        <end position="115"/>
    </location>
</feature>
<dbReference type="Proteomes" id="UP000036987">
    <property type="component" value="Unassembled WGS sequence"/>
</dbReference>
<keyword evidence="5 8" id="KW-0812">Transmembrane</keyword>
<feature type="transmembrane region" description="Helical" evidence="8">
    <location>
        <begin position="127"/>
        <end position="154"/>
    </location>
</feature>
<name>A0A0K9PH26_ZOSMR</name>
<evidence type="ECO:0000256" key="1">
    <source>
        <dbReference type="ARBA" id="ARBA00004651"/>
    </source>
</evidence>
<keyword evidence="11" id="KW-1185">Reference proteome</keyword>
<evidence type="ECO:0000313" key="10">
    <source>
        <dbReference type="EMBL" id="KMZ68368.1"/>
    </source>
</evidence>
<dbReference type="NCBIfam" id="TIGR01569">
    <property type="entry name" value="A_tha_TIGR01569"/>
    <property type="match status" value="1"/>
</dbReference>